<dbReference type="InterPro" id="IPR027443">
    <property type="entry name" value="IPNS-like_sf"/>
</dbReference>
<feature type="compositionally biased region" description="Acidic residues" evidence="3">
    <location>
        <begin position="191"/>
        <end position="202"/>
    </location>
</feature>
<dbReference type="Gene3D" id="1.25.40.10">
    <property type="entry name" value="Tetratricopeptide repeat domain"/>
    <property type="match status" value="2"/>
</dbReference>
<dbReference type="GO" id="GO:0005783">
    <property type="term" value="C:endoplasmic reticulum"/>
    <property type="evidence" value="ECO:0007669"/>
    <property type="project" value="TreeGrafter"/>
</dbReference>
<evidence type="ECO:0000259" key="4">
    <source>
        <dbReference type="Pfam" id="PF05118"/>
    </source>
</evidence>
<evidence type="ECO:0000313" key="6">
    <source>
        <dbReference type="WBParaSite" id="ALUE_0001569601-mRNA-1"/>
    </source>
</evidence>
<feature type="domain" description="Aspartyl/asparaginy/proline hydroxylase" evidence="4">
    <location>
        <begin position="735"/>
        <end position="891"/>
    </location>
</feature>
<dbReference type="GO" id="GO:0062101">
    <property type="term" value="F:peptidyl-aspartic acid 3-dioxygenase activity"/>
    <property type="evidence" value="ECO:0007669"/>
    <property type="project" value="InterPro"/>
</dbReference>
<feature type="compositionally biased region" description="Acidic residues" evidence="3">
    <location>
        <begin position="332"/>
        <end position="361"/>
    </location>
</feature>
<dbReference type="PANTHER" id="PTHR12366">
    <property type="entry name" value="ASPARTYL/ASPARAGINYL BETA-HYDROXYLASE"/>
    <property type="match status" value="1"/>
</dbReference>
<dbReference type="PANTHER" id="PTHR12366:SF29">
    <property type="entry name" value="ASPARTYL BETA-HYDROXYLASE, ISOFORM L"/>
    <property type="match status" value="1"/>
</dbReference>
<dbReference type="InterPro" id="IPR011990">
    <property type="entry name" value="TPR-like_helical_dom_sf"/>
</dbReference>
<proteinExistence type="inferred from homology"/>
<reference evidence="6" key="1">
    <citation type="submission" date="2023-03" db="UniProtKB">
        <authorList>
            <consortium name="WormBaseParasite"/>
        </authorList>
    </citation>
    <scope>IDENTIFICATION</scope>
</reference>
<feature type="compositionally biased region" description="Acidic residues" evidence="3">
    <location>
        <begin position="225"/>
        <end position="264"/>
    </location>
</feature>
<keyword evidence="2" id="KW-0802">TPR repeat</keyword>
<accession>A0A9J2PZS1</accession>
<dbReference type="Proteomes" id="UP000036681">
    <property type="component" value="Unplaced"/>
</dbReference>
<dbReference type="InterPro" id="IPR039038">
    <property type="entry name" value="ASPH"/>
</dbReference>
<dbReference type="InterPro" id="IPR019734">
    <property type="entry name" value="TPR_rpt"/>
</dbReference>
<dbReference type="PROSITE" id="PS50005">
    <property type="entry name" value="TPR"/>
    <property type="match status" value="1"/>
</dbReference>
<evidence type="ECO:0000313" key="5">
    <source>
        <dbReference type="Proteomes" id="UP000036681"/>
    </source>
</evidence>
<protein>
    <submittedName>
        <fullName evidence="6">Aspartyl/asparaginy/proline hydroxylase domain-containing protein</fullName>
    </submittedName>
</protein>
<comment type="similarity">
    <text evidence="1">Belongs to the aspartyl/asparaginyl beta-hydroxylase family.</text>
</comment>
<name>A0A9J2PZS1_ASCLU</name>
<dbReference type="SUPFAM" id="SSF48452">
    <property type="entry name" value="TPR-like"/>
    <property type="match status" value="1"/>
</dbReference>
<feature type="compositionally biased region" description="Basic residues" evidence="3">
    <location>
        <begin position="175"/>
        <end position="187"/>
    </location>
</feature>
<evidence type="ECO:0000256" key="1">
    <source>
        <dbReference type="ARBA" id="ARBA00007730"/>
    </source>
</evidence>
<evidence type="ECO:0000256" key="3">
    <source>
        <dbReference type="SAM" id="MobiDB-lite"/>
    </source>
</evidence>
<dbReference type="Gene3D" id="2.60.120.330">
    <property type="entry name" value="B-lactam Antibiotic, Isopenicillin N Synthase, Chain"/>
    <property type="match status" value="1"/>
</dbReference>
<organism evidence="5 6">
    <name type="scientific">Ascaris lumbricoides</name>
    <name type="common">Giant roundworm</name>
    <dbReference type="NCBI Taxonomy" id="6252"/>
    <lineage>
        <taxon>Eukaryota</taxon>
        <taxon>Metazoa</taxon>
        <taxon>Ecdysozoa</taxon>
        <taxon>Nematoda</taxon>
        <taxon>Chromadorea</taxon>
        <taxon>Rhabditida</taxon>
        <taxon>Spirurina</taxon>
        <taxon>Ascaridomorpha</taxon>
        <taxon>Ascaridoidea</taxon>
        <taxon>Ascarididae</taxon>
        <taxon>Ascaris</taxon>
    </lineage>
</organism>
<feature type="compositionally biased region" description="Acidic residues" evidence="3">
    <location>
        <begin position="124"/>
        <end position="139"/>
    </location>
</feature>
<sequence length="905" mass="104675">MALGVLIGGAGHVSPMAVMVAPNRIDYSVTKGGLRTWVVLFVFIFLCSGLYTIFSARDLTELAVDIDEDGVVDIDEEIESDADEVANQYRRAEKDRTPSRDNIVQSAEEIKRAHQKARVTTATADDDLDEEDEPSEEETLLAGLRAKMEEKKRKQSETSDSDVDEGREEEETQKRPARPARRRRRRKGGEGGEDGSASDEDITSNAPRKKRQWKRREKTTKLETDVEAEENKEEEEKEDGEEDDKLSEDQSAEENKEEEEDQDELKEKVQETETEKEKEEEKHEEKEEGEGTSAVRKSGVKKKKRTVPNAEQLQKQSTLSHRNKRYVVRPTEEEDLVDFDEFEDDEEEEEQNVEDEDEQLEDLNEIAAIKKGRPTEEEDLVDFDEFEDDEEEGEQNIEDEDEQLEDLNEIAAIKKGRLEKTKTRSTKPCKLCSLNARAAYKRRAITNRDDHRFRDQLDKADYLVEKHDYRGAFAIFDDILRHNPDSPRAHFGKARAFDIRSEMDADKTYLDMAINEYQEVLDCDDTPDALFRQAANRLIDRARFRGAHHKALIAQRSLIDRYPDEIQLQNDFALTFLMMGRQDDARKLFEDVLRIDPNNGVAQAYYGYLIKLDGELEQGVLFMRKGLRAARAAIADPRFPKMILATFLTDIGYNELSKKTVQYGFAMRRFYYHLGDALSRLGRKEEAYEVYSVGAKIGLFLSPYQRSLYNYYGLTARPWWSLEQTTYARHLKNVERQWTIMREEALRVLETNPALYIAENEHLTIGGQWLAYNLYYGGVWNSSNCRKTPKTCDILAEFKESSNSSKSQMKFSLLTSGTRIWPHCGYSNCRLQAQMGLVVPSEARIRVADETRGWKTGRFIVFDDSFEHELWFEGASANKMRLVLVLDLWHPEIDSTRRYEFDGDF</sequence>
<keyword evidence="5" id="KW-1185">Reference proteome</keyword>
<feature type="region of interest" description="Disordered" evidence="3">
    <location>
        <begin position="109"/>
        <end position="361"/>
    </location>
</feature>
<dbReference type="InterPro" id="IPR007803">
    <property type="entry name" value="Asp/Arg/Pro-Hydrxlase"/>
</dbReference>
<evidence type="ECO:0000256" key="2">
    <source>
        <dbReference type="PROSITE-ProRule" id="PRU00339"/>
    </source>
</evidence>
<feature type="compositionally biased region" description="Basic residues" evidence="3">
    <location>
        <begin position="207"/>
        <end position="218"/>
    </location>
</feature>
<feature type="repeat" description="TPR" evidence="2">
    <location>
        <begin position="566"/>
        <end position="599"/>
    </location>
</feature>
<dbReference type="Pfam" id="PF05118">
    <property type="entry name" value="Asp_Arg_Hydrox"/>
    <property type="match status" value="1"/>
</dbReference>
<feature type="compositionally biased region" description="Basic and acidic residues" evidence="3">
    <location>
        <begin position="146"/>
        <end position="157"/>
    </location>
</feature>
<feature type="compositionally biased region" description="Acidic residues" evidence="3">
    <location>
        <begin position="159"/>
        <end position="171"/>
    </location>
</feature>
<feature type="compositionally biased region" description="Polar residues" evidence="3">
    <location>
        <begin position="309"/>
        <end position="320"/>
    </location>
</feature>
<dbReference type="Pfam" id="PF13432">
    <property type="entry name" value="TPR_16"/>
    <property type="match status" value="1"/>
</dbReference>
<dbReference type="Pfam" id="PF13181">
    <property type="entry name" value="TPR_8"/>
    <property type="match status" value="1"/>
</dbReference>
<dbReference type="WBParaSite" id="ALUE_0001569601-mRNA-1">
    <property type="protein sequence ID" value="ALUE_0001569601-mRNA-1"/>
    <property type="gene ID" value="ALUE_0001569601"/>
</dbReference>
<feature type="compositionally biased region" description="Basic and acidic residues" evidence="3">
    <location>
        <begin position="265"/>
        <end position="286"/>
    </location>
</feature>
<dbReference type="AlphaFoldDB" id="A0A9J2PZS1"/>